<gene>
    <name evidence="1" type="ORF">AcetOrient_orf00803</name>
</gene>
<proteinExistence type="predicted"/>
<dbReference type="Proteomes" id="UP000270034">
    <property type="component" value="Chromosome"/>
</dbReference>
<sequence>MQDNHISNSSLSKKQHGTLLARVQQKEVKYIASYRVVMQENDHSPLV</sequence>
<evidence type="ECO:0000313" key="2">
    <source>
        <dbReference type="Proteomes" id="UP000270034"/>
    </source>
</evidence>
<reference evidence="1 2" key="1">
    <citation type="submission" date="2018-02" db="EMBL/GenBank/DDBJ databases">
        <title>Acetobacter orientalis genome.</title>
        <authorList>
            <person name="Nakashima N."/>
            <person name="Tamura T."/>
        </authorList>
    </citation>
    <scope>NUCLEOTIDE SEQUENCE [LARGE SCALE GENOMIC DNA]</scope>
    <source>
        <strain evidence="1 2">FAN1</strain>
    </source>
</reference>
<name>A0A2Z5ZET1_9PROT</name>
<organism evidence="1 2">
    <name type="scientific">Acetobacter orientalis</name>
    <dbReference type="NCBI Taxonomy" id="146474"/>
    <lineage>
        <taxon>Bacteria</taxon>
        <taxon>Pseudomonadati</taxon>
        <taxon>Pseudomonadota</taxon>
        <taxon>Alphaproteobacteria</taxon>
        <taxon>Acetobacterales</taxon>
        <taxon>Acetobacteraceae</taxon>
        <taxon>Acetobacter</taxon>
    </lineage>
</organism>
<dbReference type="AlphaFoldDB" id="A0A2Z5ZET1"/>
<protein>
    <submittedName>
        <fullName evidence="1">Uncharacterized protein</fullName>
    </submittedName>
</protein>
<dbReference type="EMBL" id="AP018515">
    <property type="protein sequence ID" value="BBC78906.1"/>
    <property type="molecule type" value="Genomic_DNA"/>
</dbReference>
<accession>A0A2Z5ZET1</accession>
<evidence type="ECO:0000313" key="1">
    <source>
        <dbReference type="EMBL" id="BBC78906.1"/>
    </source>
</evidence>
<dbReference type="KEGG" id="aot:AcetOri_orf00803"/>